<evidence type="ECO:0000256" key="1">
    <source>
        <dbReference type="ARBA" id="ARBA00001917"/>
    </source>
</evidence>
<evidence type="ECO:0000313" key="7">
    <source>
        <dbReference type="Proteomes" id="UP001500975"/>
    </source>
</evidence>
<keyword evidence="7" id="KW-1185">Reference proteome</keyword>
<gene>
    <name evidence="6" type="ORF">GCM10023165_48660</name>
</gene>
<dbReference type="Proteomes" id="UP001500975">
    <property type="component" value="Unassembled WGS sequence"/>
</dbReference>
<comment type="similarity">
    <text evidence="4">Belongs to the flavoredoxin family.</text>
</comment>
<dbReference type="SMART" id="SM00903">
    <property type="entry name" value="Flavin_Reduct"/>
    <property type="match status" value="1"/>
</dbReference>
<dbReference type="Gene3D" id="2.30.110.10">
    <property type="entry name" value="Electron Transport, Fmn-binding Protein, Chain A"/>
    <property type="match status" value="1"/>
</dbReference>
<evidence type="ECO:0000256" key="3">
    <source>
        <dbReference type="ARBA" id="ARBA00022643"/>
    </source>
</evidence>
<organism evidence="6 7">
    <name type="scientific">Variovorax defluvii</name>
    <dbReference type="NCBI Taxonomy" id="913761"/>
    <lineage>
        <taxon>Bacteria</taxon>
        <taxon>Pseudomonadati</taxon>
        <taxon>Pseudomonadota</taxon>
        <taxon>Betaproteobacteria</taxon>
        <taxon>Burkholderiales</taxon>
        <taxon>Comamonadaceae</taxon>
        <taxon>Variovorax</taxon>
    </lineage>
</organism>
<accession>A0ABP8ICU2</accession>
<dbReference type="InterPro" id="IPR002563">
    <property type="entry name" value="Flavin_Rdtase-like_dom"/>
</dbReference>
<evidence type="ECO:0000259" key="5">
    <source>
        <dbReference type="SMART" id="SM00903"/>
    </source>
</evidence>
<dbReference type="InterPro" id="IPR012349">
    <property type="entry name" value="Split_barrel_FMN-bd"/>
</dbReference>
<reference evidence="7" key="1">
    <citation type="journal article" date="2019" name="Int. J. Syst. Evol. Microbiol.">
        <title>The Global Catalogue of Microorganisms (GCM) 10K type strain sequencing project: providing services to taxonomists for standard genome sequencing and annotation.</title>
        <authorList>
            <consortium name="The Broad Institute Genomics Platform"/>
            <consortium name="The Broad Institute Genome Sequencing Center for Infectious Disease"/>
            <person name="Wu L."/>
            <person name="Ma J."/>
        </authorList>
    </citation>
    <scope>NUCLEOTIDE SEQUENCE [LARGE SCALE GENOMIC DNA]</scope>
    <source>
        <strain evidence="7">JCM 17804</strain>
    </source>
</reference>
<sequence>MFVATDDLRYRTSLFNSVVAPRPIGWVSTLGPDGIANLAPFSYFNGVSATPPMVMFANNAPEDRAEKDTLANVRLSGEFCVNLATYDLREAMNATSAAVPRSVDEFRLAGLTPAPCELVRCARVAESPVSLECRLMRIVDFPPLRPQDRASAAVFGQVIAVHVADDYLDAAGHFDVLKAQPIARLGGFQYLRVTELFELRRPAKPTRGAGAS</sequence>
<comment type="caution">
    <text evidence="6">The sequence shown here is derived from an EMBL/GenBank/DDBJ whole genome shotgun (WGS) entry which is preliminary data.</text>
</comment>
<evidence type="ECO:0000313" key="6">
    <source>
        <dbReference type="EMBL" id="GAA4355991.1"/>
    </source>
</evidence>
<dbReference type="Pfam" id="PF01613">
    <property type="entry name" value="Flavin_Reduct"/>
    <property type="match status" value="1"/>
</dbReference>
<protein>
    <submittedName>
        <fullName evidence="6">Flavin reductase family protein</fullName>
    </submittedName>
</protein>
<keyword evidence="3" id="KW-0288">FMN</keyword>
<name>A0ABP8ICU2_9BURK</name>
<proteinExistence type="inferred from homology"/>
<dbReference type="RefSeq" id="WP_345541222.1">
    <property type="nucleotide sequence ID" value="NZ_BAABGJ010000080.1"/>
</dbReference>
<evidence type="ECO:0000256" key="2">
    <source>
        <dbReference type="ARBA" id="ARBA00022630"/>
    </source>
</evidence>
<dbReference type="SUPFAM" id="SSF50475">
    <property type="entry name" value="FMN-binding split barrel"/>
    <property type="match status" value="1"/>
</dbReference>
<evidence type="ECO:0000256" key="4">
    <source>
        <dbReference type="ARBA" id="ARBA00038054"/>
    </source>
</evidence>
<dbReference type="PANTHER" id="PTHR33798:SF5">
    <property type="entry name" value="FLAVIN REDUCTASE LIKE DOMAIN-CONTAINING PROTEIN"/>
    <property type="match status" value="1"/>
</dbReference>
<keyword evidence="2" id="KW-0285">Flavoprotein</keyword>
<dbReference type="PANTHER" id="PTHR33798">
    <property type="entry name" value="FLAVOPROTEIN OXYGENASE"/>
    <property type="match status" value="1"/>
</dbReference>
<dbReference type="EMBL" id="BAABGJ010000080">
    <property type="protein sequence ID" value="GAA4355991.1"/>
    <property type="molecule type" value="Genomic_DNA"/>
</dbReference>
<comment type="cofactor">
    <cofactor evidence="1">
        <name>FMN</name>
        <dbReference type="ChEBI" id="CHEBI:58210"/>
    </cofactor>
</comment>
<feature type="domain" description="Flavin reductase like" evidence="5">
    <location>
        <begin position="17"/>
        <end position="176"/>
    </location>
</feature>